<feature type="non-terminal residue" evidence="1">
    <location>
        <position position="118"/>
    </location>
</feature>
<gene>
    <name evidence="1" type="ORF">V8G54_029699</name>
</gene>
<name>A0AAQ3RJE4_VIGMU</name>
<evidence type="ECO:0000313" key="2">
    <source>
        <dbReference type="Proteomes" id="UP001374535"/>
    </source>
</evidence>
<sequence>MEDGIGGTGFDVLGVVVVHATLNCSLYVTQRQHRFHVLWNLAQLLSPYLVEESPHRHGLALQQTLADFPIAILDSIAKLGGVCALMNDRVCPRVAGDPARPVKWAGRYDGGRVIRTYI</sequence>
<evidence type="ECO:0000313" key="1">
    <source>
        <dbReference type="EMBL" id="WVY97548.1"/>
    </source>
</evidence>
<keyword evidence="2" id="KW-1185">Reference proteome</keyword>
<protein>
    <submittedName>
        <fullName evidence="1">Uncharacterized protein</fullName>
    </submittedName>
</protein>
<accession>A0AAQ3RJE4</accession>
<organism evidence="1 2">
    <name type="scientific">Vigna mungo</name>
    <name type="common">Black gram</name>
    <name type="synonym">Phaseolus mungo</name>
    <dbReference type="NCBI Taxonomy" id="3915"/>
    <lineage>
        <taxon>Eukaryota</taxon>
        <taxon>Viridiplantae</taxon>
        <taxon>Streptophyta</taxon>
        <taxon>Embryophyta</taxon>
        <taxon>Tracheophyta</taxon>
        <taxon>Spermatophyta</taxon>
        <taxon>Magnoliopsida</taxon>
        <taxon>eudicotyledons</taxon>
        <taxon>Gunneridae</taxon>
        <taxon>Pentapetalae</taxon>
        <taxon>rosids</taxon>
        <taxon>fabids</taxon>
        <taxon>Fabales</taxon>
        <taxon>Fabaceae</taxon>
        <taxon>Papilionoideae</taxon>
        <taxon>50 kb inversion clade</taxon>
        <taxon>NPAAA clade</taxon>
        <taxon>indigoferoid/millettioid clade</taxon>
        <taxon>Phaseoleae</taxon>
        <taxon>Vigna</taxon>
    </lineage>
</organism>
<dbReference type="AlphaFoldDB" id="A0AAQ3RJE4"/>
<proteinExistence type="predicted"/>
<dbReference type="EMBL" id="CP144692">
    <property type="protein sequence ID" value="WVY97548.1"/>
    <property type="molecule type" value="Genomic_DNA"/>
</dbReference>
<reference evidence="1 2" key="1">
    <citation type="journal article" date="2023" name="Life. Sci Alliance">
        <title>Evolutionary insights into 3D genome organization and epigenetic landscape of Vigna mungo.</title>
        <authorList>
            <person name="Junaid A."/>
            <person name="Singh B."/>
            <person name="Bhatia S."/>
        </authorList>
    </citation>
    <scope>NUCLEOTIDE SEQUENCE [LARGE SCALE GENOMIC DNA]</scope>
    <source>
        <strain evidence="1">Urdbean</strain>
    </source>
</reference>
<dbReference type="Proteomes" id="UP001374535">
    <property type="component" value="Chromosome 9"/>
</dbReference>